<dbReference type="InterPro" id="IPR044292">
    <property type="entry name" value="NPR"/>
</dbReference>
<dbReference type="PROSITE" id="PS52046">
    <property type="entry name" value="ZF_C2HC_NPR"/>
    <property type="match status" value="1"/>
</dbReference>
<dbReference type="InterPro" id="IPR011333">
    <property type="entry name" value="SKP1/BTB/POZ_sf"/>
</dbReference>
<feature type="transmembrane region" description="Helical" evidence="14">
    <location>
        <begin position="12"/>
        <end position="35"/>
    </location>
</feature>
<dbReference type="GO" id="GO:0009862">
    <property type="term" value="P:systemic acquired resistance, salicylic acid mediated signaling pathway"/>
    <property type="evidence" value="ECO:0007669"/>
    <property type="project" value="InterPro"/>
</dbReference>
<comment type="caution">
    <text evidence="13">Lacks conserved residue(s) required for the propagation of feature annotation.</text>
</comment>
<keyword evidence="8" id="KW-0862">Zinc</keyword>
<dbReference type="Pfam" id="PF12313">
    <property type="entry name" value="NPR1_like_C"/>
    <property type="match status" value="1"/>
</dbReference>
<keyword evidence="10" id="KW-0539">Nucleus</keyword>
<dbReference type="Proteomes" id="UP000325081">
    <property type="component" value="Unassembled WGS sequence"/>
</dbReference>
<evidence type="ECO:0000256" key="5">
    <source>
        <dbReference type="ARBA" id="ARBA00022771"/>
    </source>
</evidence>
<dbReference type="PROSITE" id="PS50088">
    <property type="entry name" value="ANK_REPEAT"/>
    <property type="match status" value="1"/>
</dbReference>
<keyword evidence="3" id="KW-0479">Metal-binding</keyword>
<dbReference type="SUPFAM" id="SSF48403">
    <property type="entry name" value="Ankyrin repeat"/>
    <property type="match status" value="1"/>
</dbReference>
<evidence type="ECO:0000256" key="4">
    <source>
        <dbReference type="ARBA" id="ARBA00022737"/>
    </source>
</evidence>
<keyword evidence="14" id="KW-1133">Transmembrane helix</keyword>
<organism evidence="17 18">
    <name type="scientific">Striga asiatica</name>
    <name type="common">Asiatic witchweed</name>
    <name type="synonym">Buchnera asiatica</name>
    <dbReference type="NCBI Taxonomy" id="4170"/>
    <lineage>
        <taxon>Eukaryota</taxon>
        <taxon>Viridiplantae</taxon>
        <taxon>Streptophyta</taxon>
        <taxon>Embryophyta</taxon>
        <taxon>Tracheophyta</taxon>
        <taxon>Spermatophyta</taxon>
        <taxon>Magnoliopsida</taxon>
        <taxon>eudicotyledons</taxon>
        <taxon>Gunneridae</taxon>
        <taxon>Pentapetalae</taxon>
        <taxon>asterids</taxon>
        <taxon>lamiids</taxon>
        <taxon>Lamiales</taxon>
        <taxon>Orobanchaceae</taxon>
        <taxon>Buchnereae</taxon>
        <taxon>Striga</taxon>
    </lineage>
</organism>
<evidence type="ECO:0000256" key="2">
    <source>
        <dbReference type="ARBA" id="ARBA00004906"/>
    </source>
</evidence>
<evidence type="ECO:0000313" key="18">
    <source>
        <dbReference type="Proteomes" id="UP000325081"/>
    </source>
</evidence>
<dbReference type="PROSITE" id="PS50297">
    <property type="entry name" value="ANK_REP_REGION"/>
    <property type="match status" value="1"/>
</dbReference>
<dbReference type="InterPro" id="IPR021094">
    <property type="entry name" value="NPR1/NIM1-like_C"/>
</dbReference>
<dbReference type="Gene3D" id="1.25.40.20">
    <property type="entry name" value="Ankyrin repeat-containing domain"/>
    <property type="match status" value="1"/>
</dbReference>
<dbReference type="GO" id="GO:2000022">
    <property type="term" value="P:regulation of jasmonic acid mediated signaling pathway"/>
    <property type="evidence" value="ECO:0007669"/>
    <property type="project" value="InterPro"/>
</dbReference>
<dbReference type="Pfam" id="PF00651">
    <property type="entry name" value="BTB"/>
    <property type="match status" value="1"/>
</dbReference>
<evidence type="ECO:0000256" key="12">
    <source>
        <dbReference type="PROSITE-ProRule" id="PRU00023"/>
    </source>
</evidence>
<dbReference type="GO" id="GO:2000031">
    <property type="term" value="P:regulation of salicylic acid mediated signaling pathway"/>
    <property type="evidence" value="ECO:0007669"/>
    <property type="project" value="InterPro"/>
</dbReference>
<reference evidence="18" key="1">
    <citation type="journal article" date="2019" name="Curr. Biol.">
        <title>Genome Sequence of Striga asiatica Provides Insight into the Evolution of Plant Parasitism.</title>
        <authorList>
            <person name="Yoshida S."/>
            <person name="Kim S."/>
            <person name="Wafula E.K."/>
            <person name="Tanskanen J."/>
            <person name="Kim Y.M."/>
            <person name="Honaas L."/>
            <person name="Yang Z."/>
            <person name="Spallek T."/>
            <person name="Conn C.E."/>
            <person name="Ichihashi Y."/>
            <person name="Cheong K."/>
            <person name="Cui S."/>
            <person name="Der J.P."/>
            <person name="Gundlach H."/>
            <person name="Jiao Y."/>
            <person name="Hori C."/>
            <person name="Ishida J.K."/>
            <person name="Kasahara H."/>
            <person name="Kiba T."/>
            <person name="Kim M.S."/>
            <person name="Koo N."/>
            <person name="Laohavisit A."/>
            <person name="Lee Y.H."/>
            <person name="Lumba S."/>
            <person name="McCourt P."/>
            <person name="Mortimer J.C."/>
            <person name="Mutuku J.M."/>
            <person name="Nomura T."/>
            <person name="Sasaki-Sekimoto Y."/>
            <person name="Seto Y."/>
            <person name="Wang Y."/>
            <person name="Wakatake T."/>
            <person name="Sakakibara H."/>
            <person name="Demura T."/>
            <person name="Yamaguchi S."/>
            <person name="Yoneyama K."/>
            <person name="Manabe R.I."/>
            <person name="Nelson D.C."/>
            <person name="Schulman A.H."/>
            <person name="Timko M.P."/>
            <person name="dePamphilis C.W."/>
            <person name="Choi D."/>
            <person name="Shirasu K."/>
        </authorList>
    </citation>
    <scope>NUCLEOTIDE SEQUENCE [LARGE SCALE GENOMIC DNA]</scope>
    <source>
        <strain evidence="18">cv. UVA1</strain>
    </source>
</reference>
<protein>
    <submittedName>
        <fullName evidence="17">Ankyrin repeat family protein</fullName>
    </submittedName>
</protein>
<keyword evidence="6" id="KW-0833">Ubl conjugation pathway</keyword>
<dbReference type="SUPFAM" id="SSF54695">
    <property type="entry name" value="POZ domain"/>
    <property type="match status" value="1"/>
</dbReference>
<evidence type="ECO:0000256" key="7">
    <source>
        <dbReference type="ARBA" id="ARBA00022821"/>
    </source>
</evidence>
<evidence type="ECO:0000256" key="8">
    <source>
        <dbReference type="ARBA" id="ARBA00022833"/>
    </source>
</evidence>
<dbReference type="FunFam" id="3.30.710.10:FF:000110">
    <property type="entry name" value="Regulatory protein NPR3"/>
    <property type="match status" value="1"/>
</dbReference>
<keyword evidence="7" id="KW-0611">Plant defense</keyword>
<keyword evidence="9 12" id="KW-0040">ANK repeat</keyword>
<dbReference type="Pfam" id="PF12796">
    <property type="entry name" value="Ank_2"/>
    <property type="match status" value="1"/>
</dbReference>
<dbReference type="EMBL" id="BKCP01004750">
    <property type="protein sequence ID" value="GER33575.1"/>
    <property type="molecule type" value="Genomic_DNA"/>
</dbReference>
<sequence>MLMGSHKNQAEVLLRNYVSADSFVAFTSVMIGIFVCKTVYDLGQLFSAVYFKSYLNLTKSRQIEWSNRCSTVRVSHLSIFYSKVLVEDWKGNEVISELLVVMSEKEGFNMENGNGPSSCLSFASSSYLSNGSSNNNIHSTTGPELGTSLELLSLSKLSSCLENLVVNSEYDYSDAEIVVEGVSVGVNRCILAARSDFFHELFKKPNNGKVKEGKKPKFVLKDLLPHGKIGYEAFMVILSYMYTGKLRPSPPEVSTCVDESCAHDACGPAINYAVEMMYASVTFRIKELIMVVQRRLMNFIDKAFVEDIIPILTAASLCHLSELLSHCLNRIARSDLDDITVEKELPPDLVNDLNALRPKSNPPEEDPVEAEPVNKKRIRRIHQALDSDDVELVKLLLEESGITLDESLALHYAAAYCNPKVVNEVLNIGNADVNLRNSRAHTVLHVAARRKDPSVVVGLLNKGARVSDLTSDGRTAVTIVRRLTRPKDLYEATRHGQETNTDRLCVDVLEREIRRDPLAGAVVESSMMVADDLHMRLLLLENRVAMARSLFPLEAKVAMQIAHADSTLEFAGLSAAKGSYGNFKEVDLNEIPSEQVKRLHARLQALQKTVDTGRRFFPNCSEVLDQLLEDDTLGPLLLEKGSPEEQRAKRMRYMELKQDLMKAFNKDIAEKKWTGLSMPSSCSNSAKVARKR</sequence>
<dbReference type="InterPro" id="IPR057250">
    <property type="entry name" value="Znf_C2HC_NPR-type"/>
</dbReference>
<dbReference type="GO" id="GO:0005634">
    <property type="term" value="C:nucleus"/>
    <property type="evidence" value="ECO:0007669"/>
    <property type="project" value="UniProtKB-SubCell"/>
</dbReference>
<evidence type="ECO:0000256" key="3">
    <source>
        <dbReference type="ARBA" id="ARBA00022723"/>
    </source>
</evidence>
<dbReference type="OrthoDB" id="71307at2759"/>
<evidence type="ECO:0000256" key="13">
    <source>
        <dbReference type="PROSITE-ProRule" id="PRU01391"/>
    </source>
</evidence>
<feature type="repeat" description="ANK" evidence="12">
    <location>
        <begin position="439"/>
        <end position="471"/>
    </location>
</feature>
<comment type="subcellular location">
    <subcellularLocation>
        <location evidence="1">Nucleus</location>
    </subcellularLocation>
</comment>
<keyword evidence="14" id="KW-0812">Transmembrane</keyword>
<gene>
    <name evidence="17" type="ORF">STAS_09713</name>
</gene>
<dbReference type="FunFam" id="1.25.40.20:FF:000123">
    <property type="entry name" value="regulatory protein NPR3-like"/>
    <property type="match status" value="1"/>
</dbReference>
<feature type="domain" description="C2HC NPR-type" evidence="16">
    <location>
        <begin position="253"/>
        <end position="267"/>
    </location>
</feature>
<dbReference type="Gene3D" id="3.30.710.10">
    <property type="entry name" value="Potassium Channel Kv1.1, Chain A"/>
    <property type="match status" value="1"/>
</dbReference>
<dbReference type="PANTHER" id="PTHR46475">
    <property type="entry name" value="REGULATORY PROTEIN NPR3"/>
    <property type="match status" value="1"/>
</dbReference>
<dbReference type="SMART" id="SM00225">
    <property type="entry name" value="BTB"/>
    <property type="match status" value="1"/>
</dbReference>
<dbReference type="GO" id="GO:0042742">
    <property type="term" value="P:defense response to bacterium"/>
    <property type="evidence" value="ECO:0007669"/>
    <property type="project" value="TreeGrafter"/>
</dbReference>
<evidence type="ECO:0000259" key="15">
    <source>
        <dbReference type="PROSITE" id="PS50097"/>
    </source>
</evidence>
<feature type="domain" description="BTB" evidence="15">
    <location>
        <begin position="173"/>
        <end position="250"/>
    </location>
</feature>
<comment type="similarity">
    <text evidence="11">Belongs to the plant 'ANKYRIN-BTB/POZ' family. 'NPR1-like' subfamily.</text>
</comment>
<comment type="caution">
    <text evidence="17">The sequence shown here is derived from an EMBL/GenBank/DDBJ whole genome shotgun (WGS) entry which is preliminary data.</text>
</comment>
<dbReference type="AlphaFoldDB" id="A0A5A7PL27"/>
<keyword evidence="14" id="KW-0472">Membrane</keyword>
<dbReference type="InterPro" id="IPR000210">
    <property type="entry name" value="BTB/POZ_dom"/>
</dbReference>
<dbReference type="GO" id="GO:0008270">
    <property type="term" value="F:zinc ion binding"/>
    <property type="evidence" value="ECO:0007669"/>
    <property type="project" value="UniProtKB-KW"/>
</dbReference>
<dbReference type="SMART" id="SM00248">
    <property type="entry name" value="ANK"/>
    <property type="match status" value="3"/>
</dbReference>
<keyword evidence="5 13" id="KW-0863">Zinc-finger</keyword>
<proteinExistence type="inferred from homology"/>
<dbReference type="InterPro" id="IPR036770">
    <property type="entry name" value="Ankyrin_rpt-contain_sf"/>
</dbReference>
<dbReference type="PROSITE" id="PS50097">
    <property type="entry name" value="BTB"/>
    <property type="match status" value="1"/>
</dbReference>
<name>A0A5A7PL27_STRAF</name>
<dbReference type="CDD" id="cd18310">
    <property type="entry name" value="BTB_POZ_NPR_plant"/>
    <property type="match status" value="1"/>
</dbReference>
<dbReference type="InterPro" id="IPR002110">
    <property type="entry name" value="Ankyrin_rpt"/>
</dbReference>
<keyword evidence="4" id="KW-0677">Repeat</keyword>
<comment type="pathway">
    <text evidence="2">Protein modification; protein ubiquitination.</text>
</comment>
<dbReference type="GO" id="GO:0050832">
    <property type="term" value="P:defense response to fungus"/>
    <property type="evidence" value="ECO:0007669"/>
    <property type="project" value="TreeGrafter"/>
</dbReference>
<evidence type="ECO:0000259" key="16">
    <source>
        <dbReference type="PROSITE" id="PS52046"/>
    </source>
</evidence>
<evidence type="ECO:0000256" key="1">
    <source>
        <dbReference type="ARBA" id="ARBA00004123"/>
    </source>
</evidence>
<evidence type="ECO:0000256" key="6">
    <source>
        <dbReference type="ARBA" id="ARBA00022786"/>
    </source>
</evidence>
<evidence type="ECO:0000256" key="14">
    <source>
        <dbReference type="SAM" id="Phobius"/>
    </source>
</evidence>
<evidence type="ECO:0000256" key="11">
    <source>
        <dbReference type="ARBA" id="ARBA00044947"/>
    </source>
</evidence>
<accession>A0A5A7PL27</accession>
<evidence type="ECO:0000313" key="17">
    <source>
        <dbReference type="EMBL" id="GER33575.1"/>
    </source>
</evidence>
<keyword evidence="18" id="KW-1185">Reference proteome</keyword>
<evidence type="ECO:0000256" key="9">
    <source>
        <dbReference type="ARBA" id="ARBA00023043"/>
    </source>
</evidence>
<dbReference type="PANTHER" id="PTHR46475:SF9">
    <property type="entry name" value="REGULATORY PROTEIN NPR3-LIKE ISOFORM X1"/>
    <property type="match status" value="1"/>
</dbReference>
<evidence type="ECO:0000256" key="10">
    <source>
        <dbReference type="ARBA" id="ARBA00023242"/>
    </source>
</evidence>